<keyword evidence="3" id="KW-1185">Reference proteome</keyword>
<reference evidence="1" key="1">
    <citation type="submission" date="2021-02" db="EMBL/GenBank/DDBJ databases">
        <authorList>
            <person name="Nowell W R."/>
        </authorList>
    </citation>
    <scope>NUCLEOTIDE SEQUENCE</scope>
</reference>
<accession>A0A814Q769</accession>
<dbReference type="Gene3D" id="1.10.530.10">
    <property type="match status" value="1"/>
</dbReference>
<dbReference type="Proteomes" id="UP000663828">
    <property type="component" value="Unassembled WGS sequence"/>
</dbReference>
<sequence>MHHANQQDWVGLPSGASYSLSLPAQGDPKSIEQWRNPIELAARKSNVPTSVIGGVMHQESRGRDTGLMAKWPHEENILAGTCYSKENYDKLGS</sequence>
<dbReference type="Proteomes" id="UP000663852">
    <property type="component" value="Unassembled WGS sequence"/>
</dbReference>
<dbReference type="EMBL" id="CAJNOR010001293">
    <property type="protein sequence ID" value="CAF1115325.1"/>
    <property type="molecule type" value="Genomic_DNA"/>
</dbReference>
<dbReference type="EMBL" id="CAJNOJ010000164">
    <property type="protein sequence ID" value="CAF1226731.1"/>
    <property type="molecule type" value="Genomic_DNA"/>
</dbReference>
<protein>
    <submittedName>
        <fullName evidence="1">Uncharacterized protein</fullName>
    </submittedName>
</protein>
<dbReference type="AlphaFoldDB" id="A0A814Q769"/>
<name>A0A814Q769_ADIRI</name>
<comment type="caution">
    <text evidence="1">The sequence shown here is derived from an EMBL/GenBank/DDBJ whole genome shotgun (WGS) entry which is preliminary data.</text>
</comment>
<evidence type="ECO:0000313" key="1">
    <source>
        <dbReference type="EMBL" id="CAF1115325.1"/>
    </source>
</evidence>
<evidence type="ECO:0000313" key="2">
    <source>
        <dbReference type="EMBL" id="CAF1226731.1"/>
    </source>
</evidence>
<proteinExistence type="predicted"/>
<organism evidence="1 3">
    <name type="scientific">Adineta ricciae</name>
    <name type="common">Rotifer</name>
    <dbReference type="NCBI Taxonomy" id="249248"/>
    <lineage>
        <taxon>Eukaryota</taxon>
        <taxon>Metazoa</taxon>
        <taxon>Spiralia</taxon>
        <taxon>Gnathifera</taxon>
        <taxon>Rotifera</taxon>
        <taxon>Eurotatoria</taxon>
        <taxon>Bdelloidea</taxon>
        <taxon>Adinetida</taxon>
        <taxon>Adinetidae</taxon>
        <taxon>Adineta</taxon>
    </lineage>
</organism>
<gene>
    <name evidence="2" type="ORF">EDS130_LOCUS26705</name>
    <name evidence="1" type="ORF">XAT740_LOCUS19084</name>
</gene>
<evidence type="ECO:0000313" key="3">
    <source>
        <dbReference type="Proteomes" id="UP000663828"/>
    </source>
</evidence>